<evidence type="ECO:0000259" key="2">
    <source>
        <dbReference type="Pfam" id="PF05970"/>
    </source>
</evidence>
<reference evidence="5 6" key="1">
    <citation type="submission" date="2024-02" db="EMBL/GenBank/DDBJ databases">
        <title>High-quality chromosome-scale genome assembly of Pensacola bahiagrass (Paspalum notatum Flugge var. saurae).</title>
        <authorList>
            <person name="Vega J.M."/>
            <person name="Podio M."/>
            <person name="Orjuela J."/>
            <person name="Siena L.A."/>
            <person name="Pessino S.C."/>
            <person name="Combes M.C."/>
            <person name="Mariac C."/>
            <person name="Albertini E."/>
            <person name="Pupilli F."/>
            <person name="Ortiz J.P.A."/>
            <person name="Leblanc O."/>
        </authorList>
    </citation>
    <scope>NUCLEOTIDE SEQUENCE [LARGE SCALE GENOMIC DNA]</scope>
    <source>
        <strain evidence="5">R1</strain>
        <tissue evidence="5">Leaf</tissue>
    </source>
</reference>
<keyword evidence="1" id="KW-0233">DNA recombination</keyword>
<keyword evidence="1" id="KW-0067">ATP-binding</keyword>
<dbReference type="InterPro" id="IPR027417">
    <property type="entry name" value="P-loop_NTPase"/>
</dbReference>
<dbReference type="GO" id="GO:0000723">
    <property type="term" value="P:telomere maintenance"/>
    <property type="evidence" value="ECO:0007669"/>
    <property type="project" value="InterPro"/>
</dbReference>
<evidence type="ECO:0000259" key="3">
    <source>
        <dbReference type="Pfam" id="PF14214"/>
    </source>
</evidence>
<dbReference type="GO" id="GO:0016787">
    <property type="term" value="F:hydrolase activity"/>
    <property type="evidence" value="ECO:0007669"/>
    <property type="project" value="UniProtKB-KW"/>
</dbReference>
<name>A0AAQ3UJT9_PASNO</name>
<dbReference type="Proteomes" id="UP001341281">
    <property type="component" value="Chromosome 09"/>
</dbReference>
<dbReference type="Gene3D" id="2.40.50.140">
    <property type="entry name" value="Nucleic acid-binding proteins"/>
    <property type="match status" value="1"/>
</dbReference>
<keyword evidence="1" id="KW-0547">Nucleotide-binding</keyword>
<dbReference type="InterPro" id="IPR012340">
    <property type="entry name" value="NA-bd_OB-fold"/>
</dbReference>
<evidence type="ECO:0000259" key="4">
    <source>
        <dbReference type="Pfam" id="PF21530"/>
    </source>
</evidence>
<protein>
    <recommendedName>
        <fullName evidence="1">ATP-dependent DNA helicase</fullName>
        <ecNumber evidence="1">5.6.2.3</ecNumber>
    </recommendedName>
</protein>
<dbReference type="AlphaFoldDB" id="A0AAQ3UJT9"/>
<dbReference type="InterPro" id="IPR025476">
    <property type="entry name" value="Helitron_helicase-like"/>
</dbReference>
<comment type="cofactor">
    <cofactor evidence="1">
        <name>Mg(2+)</name>
        <dbReference type="ChEBI" id="CHEBI:18420"/>
    </cofactor>
</comment>
<dbReference type="InterPro" id="IPR010285">
    <property type="entry name" value="DNA_helicase_pif1-like_DEAD"/>
</dbReference>
<sequence>MFVFKVLPSPSSSIACSCRLGLHPDCGGRPYRHPTPFPGRIISPPPGFSDCGGRMLVDLLVARAATKAIDILLARAAPKVLKVLRARVSCGSHWPEYAQLYIYDTEHEYPLLFPYGEDGYHEDLKYLDTPQTQARQRCKLTLQEYCTYRLHDRPGDFNTPLRDLFVTFTSNAAWTEISEVLSCMRGQQPSDCSDIVNRVFKMKLNMLMDDIKKKQFFGPINAVIYTVEFQKRGLPNAHIIICSGQVNNPMADMYLSSYTLNELDKLLRDAGYCLSHFNLPVPDDLGSISTQNRLLLDEISYDVPIMTTTSNDNMSRLNNNQKDVFDAIYDSVIGDRGRTFFVYGYGGTGKTFFWTTLLNSVRSQGKIALAIASSGIASLLNLDGLISFVYNSDSEPANIASYFCDRAILAPTNEMVSKINSTMTAQLAGTEITYYSSDSIDDATANHSTLEALYPTEFLNTISMPGLPDHKLNVKIGVPIMLLRNLDPSRGLCNAFSRVTSPTGLRVLIENSPPSYDNCTQNIGNTLAMVSASPLKSITLGQQSCKVIGRLLRLWDAINMKSRFPDPLISIDGVLLDEDGTVVQISVPKKFQKQFRPLLAKGNVYMFTDVAAIDIKNKSHIYHH</sequence>
<dbReference type="SUPFAM" id="SSF52540">
    <property type="entry name" value="P-loop containing nucleoside triphosphate hydrolases"/>
    <property type="match status" value="1"/>
</dbReference>
<evidence type="ECO:0000256" key="1">
    <source>
        <dbReference type="RuleBase" id="RU363044"/>
    </source>
</evidence>
<dbReference type="GO" id="GO:0005524">
    <property type="term" value="F:ATP binding"/>
    <property type="evidence" value="ECO:0007669"/>
    <property type="project" value="UniProtKB-KW"/>
</dbReference>
<feature type="domain" description="Helitron helicase-like" evidence="3">
    <location>
        <begin position="163"/>
        <end position="241"/>
    </location>
</feature>
<dbReference type="CDD" id="cd04480">
    <property type="entry name" value="RPA1_DBD_A_like"/>
    <property type="match status" value="1"/>
</dbReference>
<dbReference type="Pfam" id="PF05970">
    <property type="entry name" value="PIF1"/>
    <property type="match status" value="1"/>
</dbReference>
<dbReference type="Pfam" id="PF14214">
    <property type="entry name" value="Helitron_like_N"/>
    <property type="match status" value="1"/>
</dbReference>
<dbReference type="Gene3D" id="3.40.50.300">
    <property type="entry name" value="P-loop containing nucleotide triphosphate hydrolases"/>
    <property type="match status" value="1"/>
</dbReference>
<gene>
    <name evidence="5" type="ORF">U9M48_039027</name>
</gene>
<feature type="domain" description="DNA helicase Pif1-like 2B" evidence="4">
    <location>
        <begin position="457"/>
        <end position="494"/>
    </location>
</feature>
<proteinExistence type="inferred from homology"/>
<dbReference type="InterPro" id="IPR049163">
    <property type="entry name" value="Pif1-like_2B_dom"/>
</dbReference>
<dbReference type="SUPFAM" id="SSF50249">
    <property type="entry name" value="Nucleic acid-binding proteins"/>
    <property type="match status" value="1"/>
</dbReference>
<dbReference type="PANTHER" id="PTHR10492">
    <property type="match status" value="1"/>
</dbReference>
<comment type="catalytic activity">
    <reaction evidence="1">
        <text>ATP + H2O = ADP + phosphate + H(+)</text>
        <dbReference type="Rhea" id="RHEA:13065"/>
        <dbReference type="ChEBI" id="CHEBI:15377"/>
        <dbReference type="ChEBI" id="CHEBI:15378"/>
        <dbReference type="ChEBI" id="CHEBI:30616"/>
        <dbReference type="ChEBI" id="CHEBI:43474"/>
        <dbReference type="ChEBI" id="CHEBI:456216"/>
        <dbReference type="EC" id="5.6.2.3"/>
    </reaction>
</comment>
<feature type="domain" description="DNA helicase Pif1-like DEAD-box helicase" evidence="2">
    <location>
        <begin position="317"/>
        <end position="384"/>
    </location>
</feature>
<dbReference type="PROSITE" id="PS51257">
    <property type="entry name" value="PROKAR_LIPOPROTEIN"/>
    <property type="match status" value="1"/>
</dbReference>
<keyword evidence="1" id="KW-0378">Hydrolase</keyword>
<organism evidence="5 6">
    <name type="scientific">Paspalum notatum var. saurae</name>
    <dbReference type="NCBI Taxonomy" id="547442"/>
    <lineage>
        <taxon>Eukaryota</taxon>
        <taxon>Viridiplantae</taxon>
        <taxon>Streptophyta</taxon>
        <taxon>Embryophyta</taxon>
        <taxon>Tracheophyta</taxon>
        <taxon>Spermatophyta</taxon>
        <taxon>Magnoliopsida</taxon>
        <taxon>Liliopsida</taxon>
        <taxon>Poales</taxon>
        <taxon>Poaceae</taxon>
        <taxon>PACMAD clade</taxon>
        <taxon>Panicoideae</taxon>
        <taxon>Andropogonodae</taxon>
        <taxon>Paspaleae</taxon>
        <taxon>Paspalinae</taxon>
        <taxon>Paspalum</taxon>
    </lineage>
</organism>
<dbReference type="PANTHER" id="PTHR10492:SF57">
    <property type="entry name" value="ATP-DEPENDENT DNA HELICASE"/>
    <property type="match status" value="1"/>
</dbReference>
<keyword evidence="1" id="KW-0347">Helicase</keyword>
<evidence type="ECO:0000313" key="6">
    <source>
        <dbReference type="Proteomes" id="UP001341281"/>
    </source>
</evidence>
<dbReference type="Pfam" id="PF21530">
    <property type="entry name" value="Pif1_2B_dom"/>
    <property type="match status" value="1"/>
</dbReference>
<dbReference type="EMBL" id="CP144753">
    <property type="protein sequence ID" value="WVZ93004.1"/>
    <property type="molecule type" value="Genomic_DNA"/>
</dbReference>
<accession>A0AAQ3UJT9</accession>
<keyword evidence="1" id="KW-0234">DNA repair</keyword>
<keyword evidence="1" id="KW-0227">DNA damage</keyword>
<dbReference type="GO" id="GO:0043139">
    <property type="term" value="F:5'-3' DNA helicase activity"/>
    <property type="evidence" value="ECO:0007669"/>
    <property type="project" value="UniProtKB-EC"/>
</dbReference>
<evidence type="ECO:0000313" key="5">
    <source>
        <dbReference type="EMBL" id="WVZ93004.1"/>
    </source>
</evidence>
<comment type="similarity">
    <text evidence="1">Belongs to the helicase family.</text>
</comment>
<dbReference type="GO" id="GO:0006281">
    <property type="term" value="P:DNA repair"/>
    <property type="evidence" value="ECO:0007669"/>
    <property type="project" value="UniProtKB-KW"/>
</dbReference>
<dbReference type="EC" id="5.6.2.3" evidence="1"/>
<dbReference type="GO" id="GO:0006310">
    <property type="term" value="P:DNA recombination"/>
    <property type="evidence" value="ECO:0007669"/>
    <property type="project" value="UniProtKB-KW"/>
</dbReference>
<keyword evidence="6" id="KW-1185">Reference proteome</keyword>